<dbReference type="SUPFAM" id="SSF55718">
    <property type="entry name" value="SCP-like"/>
    <property type="match status" value="1"/>
</dbReference>
<protein>
    <recommendedName>
        <fullName evidence="3">Band 7 domain-containing protein</fullName>
    </recommendedName>
</protein>
<dbReference type="GO" id="GO:0009898">
    <property type="term" value="C:cytoplasmic side of plasma membrane"/>
    <property type="evidence" value="ECO:0007669"/>
    <property type="project" value="UniProtKB-ARBA"/>
</dbReference>
<accession>A0A913XB94</accession>
<organism evidence="4 5">
    <name type="scientific">Exaiptasia diaphana</name>
    <name type="common">Tropical sea anemone</name>
    <name type="synonym">Aiptasia pulchella</name>
    <dbReference type="NCBI Taxonomy" id="2652724"/>
    <lineage>
        <taxon>Eukaryota</taxon>
        <taxon>Metazoa</taxon>
        <taxon>Cnidaria</taxon>
        <taxon>Anthozoa</taxon>
        <taxon>Hexacorallia</taxon>
        <taxon>Actiniaria</taxon>
        <taxon>Aiptasiidae</taxon>
        <taxon>Exaiptasia</taxon>
    </lineage>
</organism>
<feature type="domain" description="Band 7" evidence="3">
    <location>
        <begin position="57"/>
        <end position="214"/>
    </location>
</feature>
<dbReference type="EnsemblMetazoa" id="XM_021046226.2">
    <property type="protein sequence ID" value="XP_020901885.1"/>
    <property type="gene ID" value="LOC110240415"/>
</dbReference>
<evidence type="ECO:0000256" key="1">
    <source>
        <dbReference type="ARBA" id="ARBA00008164"/>
    </source>
</evidence>
<keyword evidence="2" id="KW-0472">Membrane</keyword>
<dbReference type="InterPro" id="IPR036527">
    <property type="entry name" value="SCP2_sterol-bd_dom_sf"/>
</dbReference>
<evidence type="ECO:0000256" key="2">
    <source>
        <dbReference type="SAM" id="Phobius"/>
    </source>
</evidence>
<dbReference type="Pfam" id="PF02036">
    <property type="entry name" value="SCP2"/>
    <property type="match status" value="1"/>
</dbReference>
<keyword evidence="2" id="KW-1133">Transmembrane helix</keyword>
<dbReference type="SUPFAM" id="SSF117892">
    <property type="entry name" value="Band 7/SPFH domain"/>
    <property type="match status" value="1"/>
</dbReference>
<dbReference type="InterPro" id="IPR036013">
    <property type="entry name" value="Band_7/SPFH_dom_sf"/>
</dbReference>
<name>A0A913XB94_EXADI</name>
<sequence>MSKYFTYSNLPEHQVAIYHDREEQFVDKPGKQDFVSLIITCLWSLLLLLTCPISVFFCIKILKDYEKAVVFRLGRLLPPKGPGVICIMPCLDRMTRVDMRMRAFNVPPQEVLTKDEGWISVGADIQFSLIDPVLSLTAVQDLNHSLRMLAQTALVNRLSTKTIAQAEADKKFIDLTLQNDLNKSSEKWGVKVERVTISQIRVLKEASVSEGVDVVNLFKGGPDTSTINVLSGLIASASGVSTQAPAFKTLKPASHVTPEFLVQQVTGVLDEGLVRELGGLYQFNIHGENGGTWIMDLTSGSGSIYKGSSPSVQPNVVLTMDEGNMQRIFRGELTPFNAYMQELLKVEGDLKMAMNLDVIIEKIKKRRTHEQSGVFVV</sequence>
<dbReference type="InterPro" id="IPR003033">
    <property type="entry name" value="SCP2_sterol-bd_dom"/>
</dbReference>
<dbReference type="InterPro" id="IPR001972">
    <property type="entry name" value="Stomatin_HflK_fam"/>
</dbReference>
<evidence type="ECO:0000313" key="4">
    <source>
        <dbReference type="EnsemblMetazoa" id="XP_020901885.1"/>
    </source>
</evidence>
<dbReference type="PANTHER" id="PTHR10264:SF130">
    <property type="entry name" value="STOMATIN-LIKE PROTEIN 1"/>
    <property type="match status" value="1"/>
</dbReference>
<dbReference type="PRINTS" id="PR00721">
    <property type="entry name" value="STOMATIN"/>
</dbReference>
<keyword evidence="5" id="KW-1185">Reference proteome</keyword>
<feature type="transmembrane region" description="Helical" evidence="2">
    <location>
        <begin position="34"/>
        <end position="59"/>
    </location>
</feature>
<dbReference type="OMA" id="AMHFLSH"/>
<reference evidence="4" key="1">
    <citation type="submission" date="2022-11" db="UniProtKB">
        <authorList>
            <consortium name="EnsemblMetazoa"/>
        </authorList>
    </citation>
    <scope>IDENTIFICATION</scope>
</reference>
<dbReference type="GeneID" id="110240415"/>
<dbReference type="Proteomes" id="UP000887567">
    <property type="component" value="Unplaced"/>
</dbReference>
<dbReference type="PANTHER" id="PTHR10264">
    <property type="entry name" value="BAND 7 PROTEIN-RELATED"/>
    <property type="match status" value="1"/>
</dbReference>
<dbReference type="Pfam" id="PF01145">
    <property type="entry name" value="Band_7"/>
    <property type="match status" value="1"/>
</dbReference>
<proteinExistence type="inferred from homology"/>
<dbReference type="InterPro" id="IPR043202">
    <property type="entry name" value="Band-7_stomatin-like"/>
</dbReference>
<keyword evidence="2" id="KW-0812">Transmembrane</keyword>
<dbReference type="KEGG" id="epa:110240415"/>
<evidence type="ECO:0000259" key="3">
    <source>
        <dbReference type="SMART" id="SM00244"/>
    </source>
</evidence>
<evidence type="ECO:0000313" key="5">
    <source>
        <dbReference type="Proteomes" id="UP000887567"/>
    </source>
</evidence>
<dbReference type="OrthoDB" id="3592703at2759"/>
<dbReference type="SMART" id="SM00244">
    <property type="entry name" value="PHB"/>
    <property type="match status" value="1"/>
</dbReference>
<dbReference type="RefSeq" id="XP_020901885.1">
    <property type="nucleotide sequence ID" value="XM_021046226.2"/>
</dbReference>
<dbReference type="AlphaFoldDB" id="A0A913XB94"/>
<comment type="similarity">
    <text evidence="1">Belongs to the band 7/mec-2 family.</text>
</comment>
<dbReference type="InterPro" id="IPR001107">
    <property type="entry name" value="Band_7"/>
</dbReference>
<dbReference type="Gene3D" id="3.30.479.30">
    <property type="entry name" value="Band 7 domain"/>
    <property type="match status" value="1"/>
</dbReference>
<dbReference type="FunFam" id="3.30.479.30:FF:000004">
    <property type="entry name" value="Putative membrane protease family, stomatin"/>
    <property type="match status" value="1"/>
</dbReference>
<dbReference type="Gene3D" id="3.30.1050.10">
    <property type="entry name" value="SCP2 sterol-binding domain"/>
    <property type="match status" value="1"/>
</dbReference>